<dbReference type="Gene3D" id="3.50.50.60">
    <property type="entry name" value="FAD/NAD(P)-binding domain"/>
    <property type="match status" value="1"/>
</dbReference>
<evidence type="ECO:0000259" key="3">
    <source>
        <dbReference type="Pfam" id="PF01494"/>
    </source>
</evidence>
<name>A0A7H8NBM3_9ACTN</name>
<feature type="domain" description="FAD-binding" evidence="3">
    <location>
        <begin position="8"/>
        <end position="339"/>
    </location>
</feature>
<proteinExistence type="predicted"/>
<dbReference type="PANTHER" id="PTHR43004:SF3">
    <property type="entry name" value="P-HYDROXYBENZOATE HYDROXYLASE"/>
    <property type="match status" value="1"/>
</dbReference>
<dbReference type="EMBL" id="CP054929">
    <property type="protein sequence ID" value="QKW51910.1"/>
    <property type="molecule type" value="Genomic_DNA"/>
</dbReference>
<evidence type="ECO:0000313" key="5">
    <source>
        <dbReference type="Proteomes" id="UP000509303"/>
    </source>
</evidence>
<protein>
    <submittedName>
        <fullName evidence="4">4-hydroxybenzoate 3-monooxygenase</fullName>
        <ecNumber evidence="4">1.14.13.2</ecNumber>
    </submittedName>
</protein>
<dbReference type="Proteomes" id="UP000509303">
    <property type="component" value="Chromosome"/>
</dbReference>
<dbReference type="InterPro" id="IPR050641">
    <property type="entry name" value="RIFMO-like"/>
</dbReference>
<sequence length="393" mass="42959">MSVPDENTTVVIVGAGVAGLTLGTFLLRGGVDCVVLERRDRAYVERRQRAGVVDSRAVRMFRAWGLVDRVVGGVPLEPVLHFRVDGEPRPFRYATDGHADGRLCPQQVLVRNLIDVFVSDGGDLRFEAEDVELADIAGPRPRVRYRDGAGVPRTIGCDVVAGCDGEHGVSRTSVPAGELTSYSRDFGYAWLSVLADAPASRQTTMAIHDRGFASQFPRGPGASRCYLQCPLDTVVEEWPDDRVWGEIEARFGEPVAARGPITSKTLVPLRSVVHEPMAHGRLFLLGDAAHIVPPTGGKGMNLALHDAGVLATAVLRWLTERDASLLEAYSATCLRRVWNYQAYATWVTDLVHDAGDASYRGAFRRRLARAEFARLFDSETAGRLFGEFLTGLN</sequence>
<dbReference type="EC" id="1.14.13.2" evidence="4"/>
<dbReference type="PRINTS" id="PR00420">
    <property type="entry name" value="RNGMNOXGNASE"/>
</dbReference>
<dbReference type="GO" id="GO:0071949">
    <property type="term" value="F:FAD binding"/>
    <property type="evidence" value="ECO:0007669"/>
    <property type="project" value="InterPro"/>
</dbReference>
<organism evidence="4 5">
    <name type="scientific">Streptomyces buecherae</name>
    <dbReference type="NCBI Taxonomy" id="2763006"/>
    <lineage>
        <taxon>Bacteria</taxon>
        <taxon>Bacillati</taxon>
        <taxon>Actinomycetota</taxon>
        <taxon>Actinomycetes</taxon>
        <taxon>Kitasatosporales</taxon>
        <taxon>Streptomycetaceae</taxon>
        <taxon>Streptomyces</taxon>
    </lineage>
</organism>
<dbReference type="SUPFAM" id="SSF51905">
    <property type="entry name" value="FAD/NAD(P)-binding domain"/>
    <property type="match status" value="1"/>
</dbReference>
<dbReference type="Gene3D" id="3.30.9.10">
    <property type="entry name" value="D-Amino Acid Oxidase, subunit A, domain 2"/>
    <property type="match status" value="1"/>
</dbReference>
<dbReference type="AlphaFoldDB" id="A0A7H8NBM3"/>
<evidence type="ECO:0000256" key="2">
    <source>
        <dbReference type="ARBA" id="ARBA00022827"/>
    </source>
</evidence>
<dbReference type="GO" id="GO:0018659">
    <property type="term" value="F:4-hydroxybenzoate 3-monooxygenase activity"/>
    <property type="evidence" value="ECO:0007669"/>
    <property type="project" value="UniProtKB-EC"/>
</dbReference>
<dbReference type="SUPFAM" id="SSF54373">
    <property type="entry name" value="FAD-linked reductases, C-terminal domain"/>
    <property type="match status" value="1"/>
</dbReference>
<evidence type="ECO:0000256" key="1">
    <source>
        <dbReference type="ARBA" id="ARBA00022630"/>
    </source>
</evidence>
<gene>
    <name evidence="4" type="ORF">HUT08_22895</name>
</gene>
<dbReference type="InterPro" id="IPR036188">
    <property type="entry name" value="FAD/NAD-bd_sf"/>
</dbReference>
<keyword evidence="2" id="KW-0274">FAD</keyword>
<dbReference type="PANTHER" id="PTHR43004">
    <property type="entry name" value="TRK SYSTEM POTASSIUM UPTAKE PROTEIN"/>
    <property type="match status" value="1"/>
</dbReference>
<dbReference type="Pfam" id="PF01494">
    <property type="entry name" value="FAD_binding_3"/>
    <property type="match status" value="1"/>
</dbReference>
<accession>A0A7H8NBM3</accession>
<keyword evidence="4" id="KW-0560">Oxidoreductase</keyword>
<keyword evidence="5" id="KW-1185">Reference proteome</keyword>
<keyword evidence="4" id="KW-0503">Monooxygenase</keyword>
<keyword evidence="1" id="KW-0285">Flavoprotein</keyword>
<dbReference type="NCBIfam" id="NF006091">
    <property type="entry name" value="PRK08243.1"/>
    <property type="match status" value="1"/>
</dbReference>
<dbReference type="RefSeq" id="WP_176163617.1">
    <property type="nucleotide sequence ID" value="NZ_CP054929.1"/>
</dbReference>
<reference evidence="4 5" key="1">
    <citation type="submission" date="2020-06" db="EMBL/GenBank/DDBJ databases">
        <title>Genome mining for natural products.</title>
        <authorList>
            <person name="Zhang B."/>
            <person name="Shi J."/>
            <person name="Ge H."/>
        </authorList>
    </citation>
    <scope>NUCLEOTIDE SEQUENCE [LARGE SCALE GENOMIC DNA]</scope>
    <source>
        <strain evidence="4 5">NA00687</strain>
    </source>
</reference>
<evidence type="ECO:0000313" key="4">
    <source>
        <dbReference type="EMBL" id="QKW51910.1"/>
    </source>
</evidence>
<dbReference type="InterPro" id="IPR002938">
    <property type="entry name" value="FAD-bd"/>
</dbReference>